<organism evidence="2">
    <name type="scientific">Proteus mirabilis</name>
    <dbReference type="NCBI Taxonomy" id="584"/>
    <lineage>
        <taxon>Bacteria</taxon>
        <taxon>Pseudomonadati</taxon>
        <taxon>Pseudomonadota</taxon>
        <taxon>Gammaproteobacteria</taxon>
        <taxon>Enterobacterales</taxon>
        <taxon>Morganellaceae</taxon>
        <taxon>Proteus</taxon>
    </lineage>
</organism>
<evidence type="ECO:0000313" key="2">
    <source>
        <dbReference type="EMBL" id="APO17475.1"/>
    </source>
</evidence>
<protein>
    <submittedName>
        <fullName evidence="2">Uncharacterized protein</fullName>
    </submittedName>
</protein>
<reference evidence="2" key="1">
    <citation type="journal article" date="2016" name="Sci. Rep.">
        <title>SXT/R391 integrative and conjugative elements in Proteus species reveal abundant genetic diversity and multidrug resistance.</title>
        <authorList>
            <person name="Li X."/>
            <person name="Du Y."/>
            <person name="Du P."/>
            <person name="Dai H."/>
            <person name="Fang Y."/>
            <person name="Li Z."/>
            <person name="Lv N."/>
            <person name="Zhu B."/>
            <person name="Kan B."/>
            <person name="Wang D."/>
        </authorList>
    </citation>
    <scope>NUCLEOTIDE SEQUENCE</scope>
    <source>
        <strain evidence="1">MD20140904</strain>
        <strain evidence="2">MD20140905</strain>
    </source>
</reference>
<dbReference type="AlphaFoldDB" id="A0A1L5JPV5"/>
<accession>A0A1L5JPV5</accession>
<name>A0A1L5JPV5_PROMI</name>
<dbReference type="EMBL" id="KX243411">
    <property type="protein sequence ID" value="APO17378.1"/>
    <property type="molecule type" value="Genomic_DNA"/>
</dbReference>
<sequence>MNEIYLTILLFFRYLLIDFRTLTKKSNMGKALVKENQQKHVP</sequence>
<dbReference type="EMBL" id="KX243412">
    <property type="protein sequence ID" value="APO17475.1"/>
    <property type="molecule type" value="Genomic_DNA"/>
</dbReference>
<proteinExistence type="predicted"/>
<evidence type="ECO:0000313" key="1">
    <source>
        <dbReference type="EMBL" id="APO17378.1"/>
    </source>
</evidence>